<dbReference type="SUPFAM" id="SSF48452">
    <property type="entry name" value="TPR-like"/>
    <property type="match status" value="1"/>
</dbReference>
<feature type="signal peptide" evidence="6">
    <location>
        <begin position="1"/>
        <end position="19"/>
    </location>
</feature>
<protein>
    <submittedName>
        <fullName evidence="8">Tetratricopeptide repeat protein</fullName>
    </submittedName>
</protein>
<dbReference type="Gene3D" id="1.25.40.10">
    <property type="entry name" value="Tetratricopeptide repeat domain"/>
    <property type="match status" value="2"/>
</dbReference>
<keyword evidence="5" id="KW-0472">Membrane</keyword>
<dbReference type="Gene3D" id="1.20.5.1930">
    <property type="match status" value="1"/>
</dbReference>
<evidence type="ECO:0000256" key="3">
    <source>
        <dbReference type="ARBA" id="ARBA00023012"/>
    </source>
</evidence>
<evidence type="ECO:0000256" key="2">
    <source>
        <dbReference type="ARBA" id="ARBA00022777"/>
    </source>
</evidence>
<dbReference type="AlphaFoldDB" id="A0A939JXA1"/>
<keyword evidence="4" id="KW-0175">Coiled coil</keyword>
<dbReference type="EMBL" id="JAFMYU010000004">
    <property type="protein sequence ID" value="MBO0930819.1"/>
    <property type="molecule type" value="Genomic_DNA"/>
</dbReference>
<feature type="chain" id="PRO_5036944607" evidence="6">
    <location>
        <begin position="20"/>
        <end position="655"/>
    </location>
</feature>
<evidence type="ECO:0000259" key="7">
    <source>
        <dbReference type="PROSITE" id="PS50109"/>
    </source>
</evidence>
<dbReference type="PANTHER" id="PTHR24421">
    <property type="entry name" value="NITRATE/NITRITE SENSOR PROTEIN NARX-RELATED"/>
    <property type="match status" value="1"/>
</dbReference>
<comment type="caution">
    <text evidence="8">The sequence shown here is derived from an EMBL/GenBank/DDBJ whole genome shotgun (WGS) entry which is preliminary data.</text>
</comment>
<dbReference type="Proteomes" id="UP000664795">
    <property type="component" value="Unassembled WGS sequence"/>
</dbReference>
<sequence length="655" mass="73688">MNKLLLVLCLLASPGFAQKSRLDSLKKVLTRLATRSADHVTDTLRCRTTKALVRAYLNLNVDSSAHYNEQLIGLCLRANMPKELIHAYQYAGYLYQIKGDYYQSIRFHYKALPLTEKQKEYTLMAASYGWLAHAYFSLKDYKRAYAFCQQGIDTLQHHPAAYDVYVHATILNTLGATYREQGKLTQALKTNQDLYTMAKKAGVSTQWYEVQGLNAIGQLYNELGDTTNAWLHYRQALPLSRALGSVDLECSLLLNMGQLCLKQKNWQQALIYANMARAKAVRTKNSSNVAEADETLYKTYRQTGETAKALQAYERFVLLKDSLQKEKNEHRIETLQAEYDNVQKTSTLQQQQVEMLSQRVNNQQLTQTRNGLFATVAIILVVAGLLLWNNRRLQAKNREIDLQRGLLETARADLANSNKNLEHRVAERTAELLSANQSLLQKNAEIKQALFKGQTIERKRVALELHDNLSSLLSAVNMSIQSLNPHNLSEPEQSLYRSVKQLIQNAYAEVRNISHNILPAELDRDGLAPTLTTFLDQLNHSLAIRFSLVLTGLSARLPVEIEFNVYSIVLELVNNAIKHANATAVRVELTRTDEGIAIAVSDDGVGMGQQTGKRGVGLQNIQARLDSLGGTFSVLQPHEPGTRIRIHIPVDIVDA</sequence>
<dbReference type="InterPro" id="IPR050482">
    <property type="entry name" value="Sensor_HK_TwoCompSys"/>
</dbReference>
<keyword evidence="2" id="KW-0418">Kinase</keyword>
<evidence type="ECO:0000256" key="6">
    <source>
        <dbReference type="SAM" id="SignalP"/>
    </source>
</evidence>
<dbReference type="SUPFAM" id="SSF55874">
    <property type="entry name" value="ATPase domain of HSP90 chaperone/DNA topoisomerase II/histidine kinase"/>
    <property type="match status" value="1"/>
</dbReference>
<dbReference type="Pfam" id="PF13181">
    <property type="entry name" value="TPR_8"/>
    <property type="match status" value="1"/>
</dbReference>
<dbReference type="InterPro" id="IPR011712">
    <property type="entry name" value="Sig_transdc_His_kin_sub3_dim/P"/>
</dbReference>
<gene>
    <name evidence="8" type="ORF">J2I48_07450</name>
</gene>
<dbReference type="SMART" id="SM00028">
    <property type="entry name" value="TPR"/>
    <property type="match status" value="5"/>
</dbReference>
<feature type="domain" description="Histidine kinase" evidence="7">
    <location>
        <begin position="464"/>
        <end position="652"/>
    </location>
</feature>
<dbReference type="CDD" id="cd16917">
    <property type="entry name" value="HATPase_UhpB-NarQ-NarX-like"/>
    <property type="match status" value="1"/>
</dbReference>
<dbReference type="GO" id="GO:0016020">
    <property type="term" value="C:membrane"/>
    <property type="evidence" value="ECO:0007669"/>
    <property type="project" value="InterPro"/>
</dbReference>
<evidence type="ECO:0000256" key="1">
    <source>
        <dbReference type="ARBA" id="ARBA00022679"/>
    </source>
</evidence>
<dbReference type="InterPro" id="IPR011990">
    <property type="entry name" value="TPR-like_helical_dom_sf"/>
</dbReference>
<keyword evidence="5" id="KW-1133">Transmembrane helix</keyword>
<dbReference type="InterPro" id="IPR003594">
    <property type="entry name" value="HATPase_dom"/>
</dbReference>
<dbReference type="InterPro" id="IPR036890">
    <property type="entry name" value="HATPase_C_sf"/>
</dbReference>
<dbReference type="PROSITE" id="PS50109">
    <property type="entry name" value="HIS_KIN"/>
    <property type="match status" value="1"/>
</dbReference>
<dbReference type="GO" id="GO:0046983">
    <property type="term" value="F:protein dimerization activity"/>
    <property type="evidence" value="ECO:0007669"/>
    <property type="project" value="InterPro"/>
</dbReference>
<evidence type="ECO:0000256" key="5">
    <source>
        <dbReference type="SAM" id="Phobius"/>
    </source>
</evidence>
<evidence type="ECO:0000313" key="9">
    <source>
        <dbReference type="Proteomes" id="UP000664795"/>
    </source>
</evidence>
<dbReference type="SMART" id="SM00387">
    <property type="entry name" value="HATPase_c"/>
    <property type="match status" value="1"/>
</dbReference>
<feature type="coiled-coil region" evidence="4">
    <location>
        <begin position="325"/>
        <end position="352"/>
    </location>
</feature>
<keyword evidence="6" id="KW-0732">Signal</keyword>
<proteinExistence type="predicted"/>
<dbReference type="InterPro" id="IPR005467">
    <property type="entry name" value="His_kinase_dom"/>
</dbReference>
<name>A0A939JXA1_9BACT</name>
<reference evidence="8 9" key="1">
    <citation type="submission" date="2021-03" db="EMBL/GenBank/DDBJ databases">
        <title>Fibrella sp. HMF5036 genome sequencing and assembly.</title>
        <authorList>
            <person name="Kang H."/>
            <person name="Kim H."/>
            <person name="Bae S."/>
            <person name="Joh K."/>
        </authorList>
    </citation>
    <scope>NUCLEOTIDE SEQUENCE [LARGE SCALE GENOMIC DNA]</scope>
    <source>
        <strain evidence="8 9">HMF5036</strain>
    </source>
</reference>
<accession>A0A939JXA1</accession>
<dbReference type="Gene3D" id="3.30.565.10">
    <property type="entry name" value="Histidine kinase-like ATPase, C-terminal domain"/>
    <property type="match status" value="1"/>
</dbReference>
<dbReference type="Pfam" id="PF02518">
    <property type="entry name" value="HATPase_c"/>
    <property type="match status" value="1"/>
</dbReference>
<feature type="transmembrane region" description="Helical" evidence="5">
    <location>
        <begin position="371"/>
        <end position="388"/>
    </location>
</feature>
<dbReference type="RefSeq" id="WP_207334769.1">
    <property type="nucleotide sequence ID" value="NZ_JAFMYU010000004.1"/>
</dbReference>
<organism evidence="8 9">
    <name type="scientific">Fibrella aquatilis</name>
    <dbReference type="NCBI Taxonomy" id="2817059"/>
    <lineage>
        <taxon>Bacteria</taxon>
        <taxon>Pseudomonadati</taxon>
        <taxon>Bacteroidota</taxon>
        <taxon>Cytophagia</taxon>
        <taxon>Cytophagales</taxon>
        <taxon>Spirosomataceae</taxon>
        <taxon>Fibrella</taxon>
    </lineage>
</organism>
<evidence type="ECO:0000313" key="8">
    <source>
        <dbReference type="EMBL" id="MBO0930819.1"/>
    </source>
</evidence>
<keyword evidence="1" id="KW-0808">Transferase</keyword>
<keyword evidence="5" id="KW-0812">Transmembrane</keyword>
<dbReference type="Pfam" id="PF07730">
    <property type="entry name" value="HisKA_3"/>
    <property type="match status" value="1"/>
</dbReference>
<keyword evidence="9" id="KW-1185">Reference proteome</keyword>
<keyword evidence="3" id="KW-0902">Two-component regulatory system</keyword>
<dbReference type="GO" id="GO:0000155">
    <property type="term" value="F:phosphorelay sensor kinase activity"/>
    <property type="evidence" value="ECO:0007669"/>
    <property type="project" value="InterPro"/>
</dbReference>
<dbReference type="InterPro" id="IPR019734">
    <property type="entry name" value="TPR_rpt"/>
</dbReference>
<evidence type="ECO:0000256" key="4">
    <source>
        <dbReference type="SAM" id="Coils"/>
    </source>
</evidence>